<keyword evidence="1 5" id="KW-0808">Transferase</keyword>
<dbReference type="GO" id="GO:0006654">
    <property type="term" value="P:phosphatidic acid biosynthetic process"/>
    <property type="evidence" value="ECO:0007669"/>
    <property type="project" value="TreeGrafter"/>
</dbReference>
<name>A0A516Q0G5_9ACTN</name>
<gene>
    <name evidence="5" type="ORF">FOE78_14315</name>
</gene>
<feature type="compositionally biased region" description="Low complexity" evidence="3">
    <location>
        <begin position="257"/>
        <end position="274"/>
    </location>
</feature>
<proteinExistence type="predicted"/>
<evidence type="ECO:0000256" key="2">
    <source>
        <dbReference type="ARBA" id="ARBA00023315"/>
    </source>
</evidence>
<evidence type="ECO:0000313" key="6">
    <source>
        <dbReference type="Proteomes" id="UP000319263"/>
    </source>
</evidence>
<evidence type="ECO:0000256" key="3">
    <source>
        <dbReference type="SAM" id="MobiDB-lite"/>
    </source>
</evidence>
<dbReference type="AlphaFoldDB" id="A0A516Q0G5"/>
<reference evidence="5 6" key="1">
    <citation type="submission" date="2019-07" db="EMBL/GenBank/DDBJ databases">
        <title>Microlunatus dokdonensis sp. nov. isolated from the rhizospheric soil of the wild plant Elymus tsukushiensis.</title>
        <authorList>
            <person name="Ghim S.-Y."/>
            <person name="Hwang Y.-J."/>
            <person name="Son J.-S."/>
            <person name="Shin J.-H."/>
        </authorList>
    </citation>
    <scope>NUCLEOTIDE SEQUENCE [LARGE SCALE GENOMIC DNA]</scope>
    <source>
        <strain evidence="5 6">KUDC0627</strain>
    </source>
</reference>
<feature type="domain" description="Phospholipid/glycerol acyltransferase" evidence="4">
    <location>
        <begin position="63"/>
        <end position="184"/>
    </location>
</feature>
<dbReference type="CDD" id="cd07989">
    <property type="entry name" value="LPLAT_AGPAT-like"/>
    <property type="match status" value="1"/>
</dbReference>
<evidence type="ECO:0000259" key="4">
    <source>
        <dbReference type="SMART" id="SM00563"/>
    </source>
</evidence>
<dbReference type="GO" id="GO:0003841">
    <property type="term" value="F:1-acylglycerol-3-phosphate O-acyltransferase activity"/>
    <property type="evidence" value="ECO:0007669"/>
    <property type="project" value="TreeGrafter"/>
</dbReference>
<dbReference type="InterPro" id="IPR002123">
    <property type="entry name" value="Plipid/glycerol_acylTrfase"/>
</dbReference>
<dbReference type="PANTHER" id="PTHR10434:SF11">
    <property type="entry name" value="1-ACYL-SN-GLYCEROL-3-PHOSPHATE ACYLTRANSFERASE"/>
    <property type="match status" value="1"/>
</dbReference>
<dbReference type="EMBL" id="CP041692">
    <property type="protein sequence ID" value="QDP96935.1"/>
    <property type="molecule type" value="Genomic_DNA"/>
</dbReference>
<dbReference type="SUPFAM" id="SSF69593">
    <property type="entry name" value="Glycerol-3-phosphate (1)-acyltransferase"/>
    <property type="match status" value="1"/>
</dbReference>
<organism evidence="5 6">
    <name type="scientific">Microlunatus elymi</name>
    <dbReference type="NCBI Taxonomy" id="2596828"/>
    <lineage>
        <taxon>Bacteria</taxon>
        <taxon>Bacillati</taxon>
        <taxon>Actinomycetota</taxon>
        <taxon>Actinomycetes</taxon>
        <taxon>Propionibacteriales</taxon>
        <taxon>Propionibacteriaceae</taxon>
        <taxon>Microlunatus</taxon>
    </lineage>
</organism>
<feature type="region of interest" description="Disordered" evidence="3">
    <location>
        <begin position="256"/>
        <end position="304"/>
    </location>
</feature>
<dbReference type="KEGG" id="mik:FOE78_14315"/>
<keyword evidence="6" id="KW-1185">Reference proteome</keyword>
<dbReference type="Pfam" id="PF01553">
    <property type="entry name" value="Acyltransferase"/>
    <property type="match status" value="1"/>
</dbReference>
<keyword evidence="2 5" id="KW-0012">Acyltransferase</keyword>
<dbReference type="PANTHER" id="PTHR10434">
    <property type="entry name" value="1-ACYL-SN-GLYCEROL-3-PHOSPHATE ACYLTRANSFERASE"/>
    <property type="match status" value="1"/>
</dbReference>
<feature type="compositionally biased region" description="Basic residues" evidence="3">
    <location>
        <begin position="294"/>
        <end position="304"/>
    </location>
</feature>
<evidence type="ECO:0000313" key="5">
    <source>
        <dbReference type="EMBL" id="QDP96935.1"/>
    </source>
</evidence>
<dbReference type="SMART" id="SM00563">
    <property type="entry name" value="PlsC"/>
    <property type="match status" value="1"/>
</dbReference>
<dbReference type="OrthoDB" id="9808424at2"/>
<dbReference type="Proteomes" id="UP000319263">
    <property type="component" value="Chromosome"/>
</dbReference>
<evidence type="ECO:0000256" key="1">
    <source>
        <dbReference type="ARBA" id="ARBA00022679"/>
    </source>
</evidence>
<dbReference type="RefSeq" id="WP_143986896.1">
    <property type="nucleotide sequence ID" value="NZ_CP041692.1"/>
</dbReference>
<protein>
    <submittedName>
        <fullName evidence="5">1-acyl-sn-glycerol-3-phosphate acyltransferase</fullName>
    </submittedName>
</protein>
<accession>A0A516Q0G5</accession>
<sequence length="304" mass="32762">MTSSALDRVLVRIGRPAADWPRRLPIRLARRALHAIAIRPLLHAEVHLDVGGLEDAAALCGPAVIVANHASHLDTPLLLDALPARRRERTGVAVTTDDSFSSSWQAAATAIAFNTFAQVRSGQVPSGRNRTQTPAELLAAGWSVVIYPEGGRSTDGYLGTFELDAAALAIEHRVPVLPVGIRGSFAAMPRGHGWPSRQAGPAGRTRTRISLRFGPAMTAAADESAEAFTERIRTVVAGLIAEDRGTWWQTQRVLKGQTADTAAPGAAATQLEQAEPPPGSWRRIWEQSQSPRAGGRRRRAKIWR</sequence>